<keyword evidence="2" id="KW-1185">Reference proteome</keyword>
<comment type="caution">
    <text evidence="1">The sequence shown here is derived from an EMBL/GenBank/DDBJ whole genome shotgun (WGS) entry which is preliminary data.</text>
</comment>
<sequence>MASSIFPKSIALEIAIDHRIRRLFRPVPHSGKGSSRGFHVHLIEAFGHDLGLDDDEIQVTAKLAGPFSTGGIAIVLQQPRGNHPFKDGIHAVIDDCDTFMALEESFAAASCDSLNIIDDVAVVDLLPYIPKEELKEIEETDETDNRVIRDAFQTTIDFLVHKRPSAVFCAGYIGGCLPKGEAREVESSGIGNTFHNPFATLRAESQGIVKLDRVNGFHPSSAMNYNPEHSCLRQLFLLEVAHTCAVHRGDWKEETWMSGFRTLCKEEFSGRIALIWNRKYIPDYSVLYSERIERISTAIRAFDARSSGAFDGLYNTLVESRLSENCNDANLILRQLSELVANGWPQQYADKNKNSLTDIALHTQWLALNARETDGWYQNANLRSTISTGIKSLGQCIYIPRHQNMRLNLVKASDVFLGIANALESFLWNLVQGKTNEQFHNKEGGSIQEAIIIPD</sequence>
<reference evidence="1" key="1">
    <citation type="journal article" date="2021" name="Nat. Commun.">
        <title>Genetic determinants of endophytism in the Arabidopsis root mycobiome.</title>
        <authorList>
            <person name="Mesny F."/>
            <person name="Miyauchi S."/>
            <person name="Thiergart T."/>
            <person name="Pickel B."/>
            <person name="Atanasova L."/>
            <person name="Karlsson M."/>
            <person name="Huettel B."/>
            <person name="Barry K.W."/>
            <person name="Haridas S."/>
            <person name="Chen C."/>
            <person name="Bauer D."/>
            <person name="Andreopoulos W."/>
            <person name="Pangilinan J."/>
            <person name="LaButti K."/>
            <person name="Riley R."/>
            <person name="Lipzen A."/>
            <person name="Clum A."/>
            <person name="Drula E."/>
            <person name="Henrissat B."/>
            <person name="Kohler A."/>
            <person name="Grigoriev I.V."/>
            <person name="Martin F.M."/>
            <person name="Hacquard S."/>
        </authorList>
    </citation>
    <scope>NUCLEOTIDE SEQUENCE</scope>
    <source>
        <strain evidence="1">MPI-CAGE-AT-0023</strain>
    </source>
</reference>
<evidence type="ECO:0000313" key="2">
    <source>
        <dbReference type="Proteomes" id="UP000720189"/>
    </source>
</evidence>
<name>A0A9P9FXA9_FUSRE</name>
<proteinExistence type="predicted"/>
<organism evidence="1 2">
    <name type="scientific">Fusarium redolens</name>
    <dbReference type="NCBI Taxonomy" id="48865"/>
    <lineage>
        <taxon>Eukaryota</taxon>
        <taxon>Fungi</taxon>
        <taxon>Dikarya</taxon>
        <taxon>Ascomycota</taxon>
        <taxon>Pezizomycotina</taxon>
        <taxon>Sordariomycetes</taxon>
        <taxon>Hypocreomycetidae</taxon>
        <taxon>Hypocreales</taxon>
        <taxon>Nectriaceae</taxon>
        <taxon>Fusarium</taxon>
        <taxon>Fusarium redolens species complex</taxon>
    </lineage>
</organism>
<evidence type="ECO:0000313" key="1">
    <source>
        <dbReference type="EMBL" id="KAH7207831.1"/>
    </source>
</evidence>
<protein>
    <submittedName>
        <fullName evidence="1">Uncharacterized protein</fullName>
    </submittedName>
</protein>
<dbReference type="GeneID" id="70224538"/>
<dbReference type="Proteomes" id="UP000720189">
    <property type="component" value="Unassembled WGS sequence"/>
</dbReference>
<gene>
    <name evidence="1" type="ORF">BKA55DRAFT_586605</name>
</gene>
<dbReference type="EMBL" id="JAGMUX010000035">
    <property type="protein sequence ID" value="KAH7207831.1"/>
    <property type="molecule type" value="Genomic_DNA"/>
</dbReference>
<dbReference type="AlphaFoldDB" id="A0A9P9FXA9"/>
<dbReference type="OrthoDB" id="4656735at2759"/>
<accession>A0A9P9FXA9</accession>
<dbReference type="RefSeq" id="XP_046041206.1">
    <property type="nucleotide sequence ID" value="XM_046194584.1"/>
</dbReference>